<protein>
    <submittedName>
        <fullName evidence="4">Aminotransferase class I/II-fold pyridoxal phosphate-dependent enzyme</fullName>
    </submittedName>
</protein>
<dbReference type="PANTHER" id="PTHR13693">
    <property type="entry name" value="CLASS II AMINOTRANSFERASE/8-AMINO-7-OXONONANOATE SYNTHASE"/>
    <property type="match status" value="1"/>
</dbReference>
<evidence type="ECO:0000256" key="1">
    <source>
        <dbReference type="ARBA" id="ARBA00001933"/>
    </source>
</evidence>
<keyword evidence="5" id="KW-1185">Reference proteome</keyword>
<dbReference type="InterPro" id="IPR015424">
    <property type="entry name" value="PyrdxlP-dep_Trfase"/>
</dbReference>
<dbReference type="Proteomes" id="UP000475249">
    <property type="component" value="Unassembled WGS sequence"/>
</dbReference>
<name>A0A6L9E9T4_9FLAO</name>
<dbReference type="AlphaFoldDB" id="A0A6L9E9T4"/>
<dbReference type="EMBL" id="WXYO01000002">
    <property type="protein sequence ID" value="NAS11557.1"/>
    <property type="molecule type" value="Genomic_DNA"/>
</dbReference>
<reference evidence="4 5" key="1">
    <citation type="submission" date="2020-01" db="EMBL/GenBank/DDBJ databases">
        <title>Bacteria diversity of Porities sp.</title>
        <authorList>
            <person name="Wang G."/>
        </authorList>
    </citation>
    <scope>NUCLEOTIDE SEQUENCE [LARGE SCALE GENOMIC DNA]</scope>
    <source>
        <strain evidence="4 5">R33</strain>
    </source>
</reference>
<dbReference type="Gene3D" id="3.90.1150.10">
    <property type="entry name" value="Aspartate Aminotransferase, domain 1"/>
    <property type="match status" value="1"/>
</dbReference>
<dbReference type="RefSeq" id="WP_161434578.1">
    <property type="nucleotide sequence ID" value="NZ_WXYO01000002.1"/>
</dbReference>
<dbReference type="InterPro" id="IPR015422">
    <property type="entry name" value="PyrdxlP-dep_Trfase_small"/>
</dbReference>
<sequence length="355" mass="39240">MAHIVSRYPGRNIEVKGRPYLYFGGTAYLGVQADPVFQKILIGNIKKYGTNYGASRNSNIQLSIYEEAEKRLARWIGSEASLTLSSGYLAGQLLCSSFQSSRYKLFYAPNSHSALRTLNSGKAKIKPHVTYSALNFALREHLRLRPKISPVVFLDSIDFSGYSYPHFEGLSTLPLEEIILVADDSHGIGVVGSSGNGSFKKLKELNAKELILCCSLGKAMGIQAGAICGSKERLSQMASTVFFEGASPAPPAYMATFLDSFDYYAEKRKILKQHIKTFLKESASLADFRSIEGHPAFAYADEKLTRNLEENGIIVTDFNYGNDNENLTSRVVLNAAHQKEDIQYLVSVLKSRTKG</sequence>
<keyword evidence="4" id="KW-0032">Aminotransferase</keyword>
<dbReference type="GO" id="GO:0008483">
    <property type="term" value="F:transaminase activity"/>
    <property type="evidence" value="ECO:0007669"/>
    <property type="project" value="UniProtKB-KW"/>
</dbReference>
<evidence type="ECO:0000259" key="3">
    <source>
        <dbReference type="Pfam" id="PF00155"/>
    </source>
</evidence>
<dbReference type="InterPro" id="IPR004839">
    <property type="entry name" value="Aminotransferase_I/II_large"/>
</dbReference>
<evidence type="ECO:0000256" key="2">
    <source>
        <dbReference type="ARBA" id="ARBA00022679"/>
    </source>
</evidence>
<evidence type="ECO:0000313" key="5">
    <source>
        <dbReference type="Proteomes" id="UP000475249"/>
    </source>
</evidence>
<comment type="caution">
    <text evidence="4">The sequence shown here is derived from an EMBL/GenBank/DDBJ whole genome shotgun (WGS) entry which is preliminary data.</text>
</comment>
<dbReference type="Pfam" id="PF00155">
    <property type="entry name" value="Aminotran_1_2"/>
    <property type="match status" value="1"/>
</dbReference>
<comment type="cofactor">
    <cofactor evidence="1">
        <name>pyridoxal 5'-phosphate</name>
        <dbReference type="ChEBI" id="CHEBI:597326"/>
    </cofactor>
</comment>
<evidence type="ECO:0000313" key="4">
    <source>
        <dbReference type="EMBL" id="NAS11557.1"/>
    </source>
</evidence>
<dbReference type="GO" id="GO:0030170">
    <property type="term" value="F:pyridoxal phosphate binding"/>
    <property type="evidence" value="ECO:0007669"/>
    <property type="project" value="InterPro"/>
</dbReference>
<dbReference type="SUPFAM" id="SSF53383">
    <property type="entry name" value="PLP-dependent transferases"/>
    <property type="match status" value="1"/>
</dbReference>
<organism evidence="4 5">
    <name type="scientific">Poritiphilus flavus</name>
    <dbReference type="NCBI Taxonomy" id="2697053"/>
    <lineage>
        <taxon>Bacteria</taxon>
        <taxon>Pseudomonadati</taxon>
        <taxon>Bacteroidota</taxon>
        <taxon>Flavobacteriia</taxon>
        <taxon>Flavobacteriales</taxon>
        <taxon>Flavobacteriaceae</taxon>
        <taxon>Poritiphilus</taxon>
    </lineage>
</organism>
<dbReference type="InterPro" id="IPR050087">
    <property type="entry name" value="AON_synthase_class-II"/>
</dbReference>
<proteinExistence type="predicted"/>
<gene>
    <name evidence="4" type="ORF">GTQ38_06065</name>
</gene>
<dbReference type="Gene3D" id="3.40.640.10">
    <property type="entry name" value="Type I PLP-dependent aspartate aminotransferase-like (Major domain)"/>
    <property type="match status" value="1"/>
</dbReference>
<accession>A0A6L9E9T4</accession>
<dbReference type="InterPro" id="IPR015421">
    <property type="entry name" value="PyrdxlP-dep_Trfase_major"/>
</dbReference>
<feature type="domain" description="Aminotransferase class I/classII large" evidence="3">
    <location>
        <begin position="55"/>
        <end position="348"/>
    </location>
</feature>
<keyword evidence="2 4" id="KW-0808">Transferase</keyword>